<evidence type="ECO:0000313" key="2">
    <source>
        <dbReference type="EMBL" id="RPA72951.1"/>
    </source>
</evidence>
<dbReference type="InterPro" id="IPR001810">
    <property type="entry name" value="F-box_dom"/>
</dbReference>
<organism evidence="2 3">
    <name type="scientific">Ascobolus immersus RN42</name>
    <dbReference type="NCBI Taxonomy" id="1160509"/>
    <lineage>
        <taxon>Eukaryota</taxon>
        <taxon>Fungi</taxon>
        <taxon>Dikarya</taxon>
        <taxon>Ascomycota</taxon>
        <taxon>Pezizomycotina</taxon>
        <taxon>Pezizomycetes</taxon>
        <taxon>Pezizales</taxon>
        <taxon>Ascobolaceae</taxon>
        <taxon>Ascobolus</taxon>
    </lineage>
</organism>
<evidence type="ECO:0000259" key="1">
    <source>
        <dbReference type="Pfam" id="PF12937"/>
    </source>
</evidence>
<reference evidence="2 3" key="1">
    <citation type="journal article" date="2018" name="Nat. Ecol. Evol.">
        <title>Pezizomycetes genomes reveal the molecular basis of ectomycorrhizal truffle lifestyle.</title>
        <authorList>
            <person name="Murat C."/>
            <person name="Payen T."/>
            <person name="Noel B."/>
            <person name="Kuo A."/>
            <person name="Morin E."/>
            <person name="Chen J."/>
            <person name="Kohler A."/>
            <person name="Krizsan K."/>
            <person name="Balestrini R."/>
            <person name="Da Silva C."/>
            <person name="Montanini B."/>
            <person name="Hainaut M."/>
            <person name="Levati E."/>
            <person name="Barry K.W."/>
            <person name="Belfiori B."/>
            <person name="Cichocki N."/>
            <person name="Clum A."/>
            <person name="Dockter R.B."/>
            <person name="Fauchery L."/>
            <person name="Guy J."/>
            <person name="Iotti M."/>
            <person name="Le Tacon F."/>
            <person name="Lindquist E.A."/>
            <person name="Lipzen A."/>
            <person name="Malagnac F."/>
            <person name="Mello A."/>
            <person name="Molinier V."/>
            <person name="Miyauchi S."/>
            <person name="Poulain J."/>
            <person name="Riccioni C."/>
            <person name="Rubini A."/>
            <person name="Sitrit Y."/>
            <person name="Splivallo R."/>
            <person name="Traeger S."/>
            <person name="Wang M."/>
            <person name="Zifcakova L."/>
            <person name="Wipf D."/>
            <person name="Zambonelli A."/>
            <person name="Paolocci F."/>
            <person name="Nowrousian M."/>
            <person name="Ottonello S."/>
            <person name="Baldrian P."/>
            <person name="Spatafora J.W."/>
            <person name="Henrissat B."/>
            <person name="Nagy L.G."/>
            <person name="Aury J.M."/>
            <person name="Wincker P."/>
            <person name="Grigoriev I.V."/>
            <person name="Bonfante P."/>
            <person name="Martin F.M."/>
        </authorList>
    </citation>
    <scope>NUCLEOTIDE SEQUENCE [LARGE SCALE GENOMIC DNA]</scope>
    <source>
        <strain evidence="2 3">RN42</strain>
    </source>
</reference>
<dbReference type="InterPro" id="IPR036047">
    <property type="entry name" value="F-box-like_dom_sf"/>
</dbReference>
<dbReference type="Proteomes" id="UP000275078">
    <property type="component" value="Unassembled WGS sequence"/>
</dbReference>
<dbReference type="SUPFAM" id="SSF81383">
    <property type="entry name" value="F-box domain"/>
    <property type="match status" value="1"/>
</dbReference>
<dbReference type="AlphaFoldDB" id="A0A3N4HLI8"/>
<protein>
    <recommendedName>
        <fullName evidence="1">F-box domain-containing protein</fullName>
    </recommendedName>
</protein>
<feature type="domain" description="F-box" evidence="1">
    <location>
        <begin position="24"/>
        <end position="57"/>
    </location>
</feature>
<dbReference type="Pfam" id="PF12937">
    <property type="entry name" value="F-box-like"/>
    <property type="match status" value="1"/>
</dbReference>
<gene>
    <name evidence="2" type="ORF">BJ508DRAFT_334549</name>
</gene>
<accession>A0A3N4HLI8</accession>
<name>A0A3N4HLI8_ASCIM</name>
<keyword evidence="3" id="KW-1185">Reference proteome</keyword>
<evidence type="ECO:0000313" key="3">
    <source>
        <dbReference type="Proteomes" id="UP000275078"/>
    </source>
</evidence>
<proteinExistence type="predicted"/>
<sequence length="324" mass="36897">MGSQAQDKARRLGGICSLLLSSFLRLPNEILCQIFTCLPDSRSYLSLQAVNWRLHAAGAIKSTRRRFAKEWFSAHCNDANGEAPSLFEYLARYVRLHCAKGTGHELCALSTQADIGLWPPNSSDWPHIRESRLKDRTTWSWRHQAFSGLQKAQFSSVTGQLLAKILARIDASMERLVIPKEGWNIKSIGKTFELPDVAFAEAMCRLYFERKALVNDDYHSKSQSDLIVFAMYRVLMEKQSFGELGEHCCWQALYITRDVWKCGCVLFSTTTAIERQGLTDDMKAKVERMRAKREKEDGKIPQALKVWHIDPGTNNCRESSRPSS</sequence>
<dbReference type="EMBL" id="ML119839">
    <property type="protein sequence ID" value="RPA72951.1"/>
    <property type="molecule type" value="Genomic_DNA"/>
</dbReference>